<evidence type="ECO:0000313" key="4">
    <source>
        <dbReference type="Proteomes" id="UP000198577"/>
    </source>
</evidence>
<sequence length="203" mass="23253">MIQLTKREKVFIAIFIVVLVVAVYYVYFYQPLVRDIEAMSAEIEAVQDIPVLSKSKQEQLASLKHEHEELSKRVSETLESLRSPDDQAGLVVHLYRIFSTRSIREHIEFGDLEQHTDFSVMPVSVTLSASYSDFKYILRQLEQSPYKNHIQALTVQALDGGSTVTVNMSIKFYFKPMPAGQELNYPFMDGLYGRPNPFQLPGQ</sequence>
<evidence type="ECO:0000256" key="2">
    <source>
        <dbReference type="SAM" id="Phobius"/>
    </source>
</evidence>
<dbReference type="STRING" id="937334.SAMN05444406_10651"/>
<dbReference type="EMBL" id="FOXR01000006">
    <property type="protein sequence ID" value="SFP90790.1"/>
    <property type="molecule type" value="Genomic_DNA"/>
</dbReference>
<name>A0A1I5U6B5_9FIRM</name>
<keyword evidence="2" id="KW-0812">Transmembrane</keyword>
<gene>
    <name evidence="3" type="ORF">SAMN05444406_10651</name>
</gene>
<dbReference type="RefSeq" id="WP_025746483.1">
    <property type="nucleotide sequence ID" value="NZ_FOXR01000006.1"/>
</dbReference>
<evidence type="ECO:0008006" key="5">
    <source>
        <dbReference type="Google" id="ProtNLM"/>
    </source>
</evidence>
<keyword evidence="2" id="KW-1133">Transmembrane helix</keyword>
<keyword evidence="4" id="KW-1185">Reference proteome</keyword>
<dbReference type="OrthoDB" id="9900443at2"/>
<dbReference type="Proteomes" id="UP000198577">
    <property type="component" value="Unassembled WGS sequence"/>
</dbReference>
<reference evidence="3 4" key="1">
    <citation type="submission" date="2016-10" db="EMBL/GenBank/DDBJ databases">
        <authorList>
            <person name="de Groot N.N."/>
        </authorList>
    </citation>
    <scope>NUCLEOTIDE SEQUENCE [LARGE SCALE GENOMIC DNA]</scope>
    <source>
        <strain evidence="3 4">DSM 20678</strain>
    </source>
</reference>
<dbReference type="Gene3D" id="3.30.70.60">
    <property type="match status" value="1"/>
</dbReference>
<accession>A0A1I5U6B5</accession>
<evidence type="ECO:0000256" key="1">
    <source>
        <dbReference type="SAM" id="Coils"/>
    </source>
</evidence>
<feature type="coiled-coil region" evidence="1">
    <location>
        <begin position="53"/>
        <end position="80"/>
    </location>
</feature>
<keyword evidence="1" id="KW-0175">Coiled coil</keyword>
<feature type="transmembrane region" description="Helical" evidence="2">
    <location>
        <begin position="12"/>
        <end position="29"/>
    </location>
</feature>
<organism evidence="3 4">
    <name type="scientific">Caldicoprobacter faecalis</name>
    <dbReference type="NCBI Taxonomy" id="937334"/>
    <lineage>
        <taxon>Bacteria</taxon>
        <taxon>Bacillati</taxon>
        <taxon>Bacillota</taxon>
        <taxon>Clostridia</taxon>
        <taxon>Caldicoprobacterales</taxon>
        <taxon>Caldicoprobacteraceae</taxon>
        <taxon>Caldicoprobacter</taxon>
    </lineage>
</organism>
<keyword evidence="2" id="KW-0472">Membrane</keyword>
<proteinExistence type="predicted"/>
<protein>
    <recommendedName>
        <fullName evidence="5">Type IV pilus assembly protein PilO</fullName>
    </recommendedName>
</protein>
<evidence type="ECO:0000313" key="3">
    <source>
        <dbReference type="EMBL" id="SFP90790.1"/>
    </source>
</evidence>
<dbReference type="InterPro" id="IPR014717">
    <property type="entry name" value="Transl_elong_EF1B/ribsomal_bS6"/>
</dbReference>
<dbReference type="AlphaFoldDB" id="A0A1I5U6B5"/>